<dbReference type="PROSITE" id="PS00518">
    <property type="entry name" value="ZF_RING_1"/>
    <property type="match status" value="1"/>
</dbReference>
<keyword evidence="3" id="KW-0862">Zinc</keyword>
<feature type="region of interest" description="Disordered" evidence="5">
    <location>
        <begin position="984"/>
        <end position="1025"/>
    </location>
</feature>
<evidence type="ECO:0000256" key="5">
    <source>
        <dbReference type="SAM" id="MobiDB-lite"/>
    </source>
</evidence>
<dbReference type="PROSITE" id="PS00028">
    <property type="entry name" value="ZINC_FINGER_C2H2_1"/>
    <property type="match status" value="1"/>
</dbReference>
<dbReference type="InterPro" id="IPR052505">
    <property type="entry name" value="Fungal_Heme-Binding_RBT5"/>
</dbReference>
<feature type="domain" description="RING-type" evidence="6">
    <location>
        <begin position="312"/>
        <end position="379"/>
    </location>
</feature>
<keyword evidence="1" id="KW-0479">Metal-binding</keyword>
<feature type="compositionally biased region" description="Basic and acidic residues" evidence="5">
    <location>
        <begin position="7"/>
        <end position="21"/>
    </location>
</feature>
<protein>
    <recommendedName>
        <fullName evidence="6">RING-type domain-containing protein</fullName>
    </recommendedName>
</protein>
<dbReference type="InterPro" id="IPR001841">
    <property type="entry name" value="Znf_RING"/>
</dbReference>
<dbReference type="EMBL" id="JAGTXO010000015">
    <property type="protein sequence ID" value="KAG8463683.1"/>
    <property type="molecule type" value="Genomic_DNA"/>
</dbReference>
<keyword evidence="8" id="KW-1185">Reference proteome</keyword>
<feature type="region of interest" description="Disordered" evidence="5">
    <location>
        <begin position="216"/>
        <end position="278"/>
    </location>
</feature>
<dbReference type="Gene3D" id="3.30.40.10">
    <property type="entry name" value="Zinc/RING finger domain, C3HC4 (zinc finger)"/>
    <property type="match status" value="1"/>
</dbReference>
<dbReference type="SMART" id="SM00184">
    <property type="entry name" value="RING"/>
    <property type="match status" value="1"/>
</dbReference>
<evidence type="ECO:0000259" key="6">
    <source>
        <dbReference type="PROSITE" id="PS50089"/>
    </source>
</evidence>
<dbReference type="OrthoDB" id="8062037at2759"/>
<feature type="compositionally biased region" description="Low complexity" evidence="5">
    <location>
        <begin position="154"/>
        <end position="182"/>
    </location>
</feature>
<sequence>MHGVIHGRGDEHEKEGNERENATCVSFSRPAAESKPAPAAAPTQADKAQAAEVHHVQPAQAQLTIAPKPQVEADAQQGTARPSMLSPSNAAAGSPHAHLDEQSSSSCSDDDYPDLLPDVLEDNDDANDRESADRTDKEAEGEKQPKGAVMISDAAAALEPAPMAKPLAPASLPKPKPTAEQQRALREREAAAKAEAARREEERALKDTVEAIRRREEKEAARREQGKKRKEEERARKAAERAEREQREREARETAEFLRDQETKRVTAQQEAERHERSRELRARFDEVFVDQQTRLLMYNKDDPAFEMNKDCTICFTDFDESTYTRVILACGHAFCQTCIDPWLLQRFDEAQKYADENRQITAGAMRKKFNLPTCSNCRHELKMTSYAERMINSVLVQPPPNPNTATAVAAVAAAADAADVAARAHAPVAPRSVTPSPTPAAGSSSASALASAPAIVPAVVAMPSAADMPALHPKLESQRIEYELRDGRRVLDPSLIETASGRGIEPSRLLVLTGVGPHWKVCGERADGGDYIWRKLKELACRHGTIVFLWHFAFKTDGERAAACIYYTKPDAVSKAIDAFNDKIAPWFPAGAKPQPPVVRARRAVSADTIRQMLDCHDMERGRIFTWRPNCAGDYVPPVHASVVGQPAPPPPRVGPVVPAFSEAIAAAAVTPAAHTWAAAGAATGPPLVETLWGPPASVVVFTRSTNPNGNVSYTLKGAVVATVAANGDVTLNTGGWRTASHRKALCEVLRWHLPGITINTLSSATSNLNVWVIKVRGCEAPMEYEDGVCFTYAQYGGIGAFPSAMAAVAAHGMGGRGDDGGSEGAGGGMEGWHAATADGIAPLTSVTTDFSSGHASPSLPATPAATDDCTALSSPSGAGAHPGAAVPWGGCRPSGAGASTLAARTPAAPLAMLATDSTPAATPTGPTDAAPMAPALRELLAHVTSAQAASAAAETAHAGAATRAADECTAVAAAATAATHAALVPPPPPPPPPPLPPPSPLELAVAPPPPPPPPPARGDALPDDVDMATMLRMIAEQEAREQAAKACAVECPLCGLVCSSEALMAEHFAAVHDVETLNDARCLPNAAHTAASTAGSVGASGLFSAPAARGAESMPPPPPALDAVAAHSRLPSPPPPPPPLPSPRAALVAAPPPPPPLPPRVAVGAVAPGAAAAIAPPNVPDYAPDHPSVAPPNVPDYAPDHPSVAPLLAAYTANPPKGESLAIYCSRLTQLPRQKLIHTIIPLQSAGLVKMFDFEFDDVVIVMLHLGFTPP</sequence>
<feature type="region of interest" description="Disordered" evidence="5">
    <location>
        <begin position="1110"/>
        <end position="1155"/>
    </location>
</feature>
<accession>A0A8J5XBT2</accession>
<feature type="compositionally biased region" description="Pro residues" evidence="5">
    <location>
        <begin position="1133"/>
        <end position="1144"/>
    </location>
</feature>
<dbReference type="GO" id="GO:0006879">
    <property type="term" value="P:intracellular iron ion homeostasis"/>
    <property type="evidence" value="ECO:0007669"/>
    <property type="project" value="TreeGrafter"/>
</dbReference>
<organism evidence="7 8">
    <name type="scientific">Diacronema lutheri</name>
    <name type="common">Unicellular marine alga</name>
    <name type="synonym">Monochrysis lutheri</name>
    <dbReference type="NCBI Taxonomy" id="2081491"/>
    <lineage>
        <taxon>Eukaryota</taxon>
        <taxon>Haptista</taxon>
        <taxon>Haptophyta</taxon>
        <taxon>Pavlovophyceae</taxon>
        <taxon>Pavlovales</taxon>
        <taxon>Pavlovaceae</taxon>
        <taxon>Diacronema</taxon>
    </lineage>
</organism>
<feature type="compositionally biased region" description="Basic and acidic residues" evidence="5">
    <location>
        <begin position="126"/>
        <end position="145"/>
    </location>
</feature>
<dbReference type="InterPro" id="IPR013083">
    <property type="entry name" value="Znf_RING/FYVE/PHD"/>
</dbReference>
<evidence type="ECO:0000256" key="1">
    <source>
        <dbReference type="ARBA" id="ARBA00022723"/>
    </source>
</evidence>
<evidence type="ECO:0000313" key="8">
    <source>
        <dbReference type="Proteomes" id="UP000751190"/>
    </source>
</evidence>
<feature type="region of interest" description="Disordered" evidence="5">
    <location>
        <begin position="850"/>
        <end position="885"/>
    </location>
</feature>
<dbReference type="GO" id="GO:0020037">
    <property type="term" value="F:heme binding"/>
    <property type="evidence" value="ECO:0007669"/>
    <property type="project" value="TreeGrafter"/>
</dbReference>
<proteinExistence type="predicted"/>
<dbReference type="PANTHER" id="PTHR35607">
    <property type="entry name" value="GPI-ANCHORED PROTEIN 10"/>
    <property type="match status" value="1"/>
</dbReference>
<feature type="compositionally biased region" description="Low complexity" evidence="5">
    <location>
        <begin position="857"/>
        <end position="885"/>
    </location>
</feature>
<dbReference type="InterPro" id="IPR013087">
    <property type="entry name" value="Znf_C2H2_type"/>
</dbReference>
<evidence type="ECO:0000256" key="2">
    <source>
        <dbReference type="ARBA" id="ARBA00022771"/>
    </source>
</evidence>
<feature type="compositionally biased region" description="Pro residues" evidence="5">
    <location>
        <begin position="986"/>
        <end position="1018"/>
    </location>
</feature>
<feature type="compositionally biased region" description="Basic and acidic residues" evidence="5">
    <location>
        <begin position="183"/>
        <end position="204"/>
    </location>
</feature>
<feature type="region of interest" description="Disordered" evidence="5">
    <location>
        <begin position="1"/>
        <end position="204"/>
    </location>
</feature>
<feature type="compositionally biased region" description="Polar residues" evidence="5">
    <location>
        <begin position="76"/>
        <end position="91"/>
    </location>
</feature>
<feature type="compositionally biased region" description="Low complexity" evidence="5">
    <location>
        <begin position="30"/>
        <end position="51"/>
    </location>
</feature>
<dbReference type="AlphaFoldDB" id="A0A8J5XBT2"/>
<gene>
    <name evidence="7" type="ORF">KFE25_003956</name>
</gene>
<dbReference type="PANTHER" id="PTHR35607:SF11">
    <property type="entry name" value="CELL WALL PROTEIN 1"/>
    <property type="match status" value="1"/>
</dbReference>
<dbReference type="PROSITE" id="PS50089">
    <property type="entry name" value="ZF_RING_2"/>
    <property type="match status" value="1"/>
</dbReference>
<evidence type="ECO:0000313" key="7">
    <source>
        <dbReference type="EMBL" id="KAG8463683.1"/>
    </source>
</evidence>
<dbReference type="InterPro" id="IPR017907">
    <property type="entry name" value="Znf_RING_CS"/>
</dbReference>
<dbReference type="Pfam" id="PF13639">
    <property type="entry name" value="zf-RING_2"/>
    <property type="match status" value="1"/>
</dbReference>
<dbReference type="SUPFAM" id="SSF57850">
    <property type="entry name" value="RING/U-box"/>
    <property type="match status" value="1"/>
</dbReference>
<dbReference type="GO" id="GO:0008270">
    <property type="term" value="F:zinc ion binding"/>
    <property type="evidence" value="ECO:0007669"/>
    <property type="project" value="UniProtKB-KW"/>
</dbReference>
<dbReference type="GO" id="GO:0005576">
    <property type="term" value="C:extracellular region"/>
    <property type="evidence" value="ECO:0007669"/>
    <property type="project" value="TreeGrafter"/>
</dbReference>
<keyword evidence="2 4" id="KW-0863">Zinc-finger</keyword>
<reference evidence="7" key="1">
    <citation type="submission" date="2021-05" db="EMBL/GenBank/DDBJ databases">
        <title>The genome of the haptophyte Pavlova lutheri (Diacronema luteri, Pavlovales) - a model for lipid biosynthesis in eukaryotic algae.</title>
        <authorList>
            <person name="Hulatt C.J."/>
            <person name="Posewitz M.C."/>
        </authorList>
    </citation>
    <scope>NUCLEOTIDE SEQUENCE</scope>
    <source>
        <strain evidence="7">NIVA-4/92</strain>
    </source>
</reference>
<dbReference type="Proteomes" id="UP000751190">
    <property type="component" value="Unassembled WGS sequence"/>
</dbReference>
<comment type="caution">
    <text evidence="7">The sequence shown here is derived from an EMBL/GenBank/DDBJ whole genome shotgun (WGS) entry which is preliminary data.</text>
</comment>
<evidence type="ECO:0000256" key="3">
    <source>
        <dbReference type="ARBA" id="ARBA00022833"/>
    </source>
</evidence>
<evidence type="ECO:0000256" key="4">
    <source>
        <dbReference type="PROSITE-ProRule" id="PRU00175"/>
    </source>
</evidence>
<feature type="compositionally biased region" description="Acidic residues" evidence="5">
    <location>
        <begin position="108"/>
        <end position="125"/>
    </location>
</feature>
<name>A0A8J5XBT2_DIALT</name>